<gene>
    <name evidence="2" type="ORF">MM35RIKEN_05290</name>
</gene>
<keyword evidence="3" id="KW-1185">Reference proteome</keyword>
<dbReference type="AlphaFoldDB" id="A0A810PW78"/>
<organism evidence="2 3">
    <name type="scientific">Vescimonas fastidiosa</name>
    <dbReference type="NCBI Taxonomy" id="2714353"/>
    <lineage>
        <taxon>Bacteria</taxon>
        <taxon>Bacillati</taxon>
        <taxon>Bacillota</taxon>
        <taxon>Clostridia</taxon>
        <taxon>Eubacteriales</taxon>
        <taxon>Oscillospiraceae</taxon>
        <taxon>Vescimonas</taxon>
    </lineage>
</organism>
<sequence length="83" mass="9595">MEYVIIIARSVTQAQRMMHLLENCGIWAKIFRSPVGLTEYGCSYAVKIRREKLWQAMDCLHRGGLTPLSVHEKQGDGYREVRV</sequence>
<accession>A0A810PW78</accession>
<dbReference type="RefSeq" id="WP_212819035.1">
    <property type="nucleotide sequence ID" value="NZ_AP023415.1"/>
</dbReference>
<proteinExistence type="predicted"/>
<dbReference type="Pfam" id="PF11823">
    <property type="entry name" value="Se_S_carrier"/>
    <property type="match status" value="1"/>
</dbReference>
<dbReference type="KEGG" id="vfa:MM35RIKEN_05290"/>
<feature type="domain" description="Putative Se/S carrier protein-like" evidence="1">
    <location>
        <begin position="3"/>
        <end position="72"/>
    </location>
</feature>
<protein>
    <recommendedName>
        <fullName evidence="1">Putative Se/S carrier protein-like domain-containing protein</fullName>
    </recommendedName>
</protein>
<evidence type="ECO:0000313" key="3">
    <source>
        <dbReference type="Proteomes" id="UP000681343"/>
    </source>
</evidence>
<reference evidence="2" key="1">
    <citation type="submission" date="2020-09" db="EMBL/GenBank/DDBJ databases">
        <title>New species isolated from human feces.</title>
        <authorList>
            <person name="Kitahara M."/>
            <person name="Shigeno Y."/>
            <person name="Shime M."/>
            <person name="Matsumoto Y."/>
            <person name="Nakamura S."/>
            <person name="Motooka D."/>
            <person name="Fukuoka S."/>
            <person name="Nishikawa H."/>
            <person name="Benno Y."/>
        </authorList>
    </citation>
    <scope>NUCLEOTIDE SEQUENCE</scope>
    <source>
        <strain evidence="2">MM35</strain>
    </source>
</reference>
<dbReference type="EMBL" id="AP023415">
    <property type="protein sequence ID" value="BCK78337.1"/>
    <property type="molecule type" value="Genomic_DNA"/>
</dbReference>
<dbReference type="Proteomes" id="UP000681343">
    <property type="component" value="Chromosome"/>
</dbReference>
<evidence type="ECO:0000313" key="2">
    <source>
        <dbReference type="EMBL" id="BCK78337.1"/>
    </source>
</evidence>
<evidence type="ECO:0000259" key="1">
    <source>
        <dbReference type="Pfam" id="PF11823"/>
    </source>
</evidence>
<name>A0A810PW78_9FIRM</name>
<dbReference type="InterPro" id="IPR021778">
    <property type="entry name" value="Se/S_carrier-like"/>
</dbReference>